<name>A0A8X6RYL8_TRICX</name>
<dbReference type="InterPro" id="IPR041426">
    <property type="entry name" value="Mos1_HTH"/>
</dbReference>
<dbReference type="Proteomes" id="UP000887159">
    <property type="component" value="Unassembled WGS sequence"/>
</dbReference>
<dbReference type="Gene3D" id="1.10.10.1450">
    <property type="match status" value="1"/>
</dbReference>
<gene>
    <name evidence="2" type="ORF">TNCV_980911</name>
</gene>
<comment type="caution">
    <text evidence="2">The sequence shown here is derived from an EMBL/GenBank/DDBJ whole genome shotgun (WGS) entry which is preliminary data.</text>
</comment>
<evidence type="ECO:0000259" key="1">
    <source>
        <dbReference type="Pfam" id="PF17906"/>
    </source>
</evidence>
<evidence type="ECO:0000313" key="3">
    <source>
        <dbReference type="Proteomes" id="UP000887159"/>
    </source>
</evidence>
<dbReference type="EMBL" id="BMAU01021234">
    <property type="protein sequence ID" value="GFY03086.1"/>
    <property type="molecule type" value="Genomic_DNA"/>
</dbReference>
<protein>
    <recommendedName>
        <fullName evidence="1">Mos1 transposase HTH domain-containing protein</fullName>
    </recommendedName>
</protein>
<keyword evidence="3" id="KW-1185">Reference proteome</keyword>
<evidence type="ECO:0000313" key="2">
    <source>
        <dbReference type="EMBL" id="GFY03086.1"/>
    </source>
</evidence>
<feature type="domain" description="Mos1 transposase HTH" evidence="1">
    <location>
        <begin position="5"/>
        <end position="43"/>
    </location>
</feature>
<accession>A0A8X6RYL8</accession>
<dbReference type="AlphaFoldDB" id="A0A8X6RYL8"/>
<reference evidence="2" key="1">
    <citation type="submission" date="2020-08" db="EMBL/GenBank/DDBJ databases">
        <title>Multicomponent nature underlies the extraordinary mechanical properties of spider dragline silk.</title>
        <authorList>
            <person name="Kono N."/>
            <person name="Nakamura H."/>
            <person name="Mori M."/>
            <person name="Yoshida Y."/>
            <person name="Ohtoshi R."/>
            <person name="Malay A.D."/>
            <person name="Moran D.A.P."/>
            <person name="Tomita M."/>
            <person name="Numata K."/>
            <person name="Arakawa K."/>
        </authorList>
    </citation>
    <scope>NUCLEOTIDE SEQUENCE</scope>
</reference>
<dbReference type="Pfam" id="PF17906">
    <property type="entry name" value="HTH_48"/>
    <property type="match status" value="1"/>
</dbReference>
<organism evidence="2 3">
    <name type="scientific">Trichonephila clavipes</name>
    <name type="common">Golden silk orbweaver</name>
    <name type="synonym">Nephila clavipes</name>
    <dbReference type="NCBI Taxonomy" id="2585209"/>
    <lineage>
        <taxon>Eukaryota</taxon>
        <taxon>Metazoa</taxon>
        <taxon>Ecdysozoa</taxon>
        <taxon>Arthropoda</taxon>
        <taxon>Chelicerata</taxon>
        <taxon>Arachnida</taxon>
        <taxon>Araneae</taxon>
        <taxon>Araneomorphae</taxon>
        <taxon>Entelegynae</taxon>
        <taxon>Araneoidea</taxon>
        <taxon>Nephilidae</taxon>
        <taxon>Trichonephila</taxon>
    </lineage>
</organism>
<proteinExistence type="predicted"/>
<sequence>MNLKFCLKLGKTPKETSAMLVRVYEDQAQSMKCVYEWFSRFRKVGKLFLTTPLAKDWQPPFVTKTEKVRKLITDDRQLTVHMITDELQIHCESIATNRYPEFRDEKNVLSVLTRFLKS</sequence>